<comment type="similarity">
    <text evidence="2">Belongs to the ycf23 family.</text>
</comment>
<organism evidence="5">
    <name type="scientific">Batrachospermum sp</name>
    <dbReference type="NCBI Taxonomy" id="31373"/>
    <lineage>
        <taxon>Eukaryota</taxon>
        <taxon>Rhodophyta</taxon>
        <taxon>Florideophyceae</taxon>
        <taxon>Nemaliophycidae</taxon>
        <taxon>Batrachospermales</taxon>
        <taxon>Batrachospermaceae</taxon>
        <taxon>Batrachospermum</taxon>
    </lineage>
</organism>
<sequence>MIVNKKLKNALNRHEVLKIIIGIDNFNLNDIIIRAKEAELGGATYIDIAANINILHELKQVCHLPICVSSINSNELFTCFKAGADILEVGNFDIFYEKGIVLSAKEVLAIAKDIMHRAPLACVCVTIPHYLSLLEQIQLAEKLESFGVDIVQTEGLSSKSKEDSCLVNSVRKSSNALSSTYVFAKYIKVPIISSSGINSLSAPIAVFYGASGIGVGSFISQFNDSIHRSFIIQDIIQSINKNLIIYISNNNLNLYPVFDHISINK</sequence>
<dbReference type="PANTHER" id="PTHR36895:SF1">
    <property type="entry name" value="YCF23 PROTEIN"/>
    <property type="match status" value="1"/>
</dbReference>
<accession>A0A8K1YUU5</accession>
<reference evidence="5" key="1">
    <citation type="submission" date="2020-01" db="EMBL/GenBank/DDBJ databases">
        <title>The chloroplast and mitochondrion of a new freshwater red algal species from China.</title>
        <authorList>
            <person name="Fang K."/>
            <person name="Xie S."/>
        </authorList>
    </citation>
    <scope>NUCLEOTIDE SEQUENCE</scope>
    <source>
        <strain evidence="5">SAS-FKP1901</strain>
    </source>
</reference>
<geneLocation type="chloroplast" evidence="5"/>
<evidence type="ECO:0000256" key="2">
    <source>
        <dbReference type="ARBA" id="ARBA00009664"/>
    </source>
</evidence>
<gene>
    <name evidence="5" type="primary">ycf23</name>
</gene>
<keyword evidence="4 5" id="KW-0934">Plastid</keyword>
<protein>
    <recommendedName>
        <fullName evidence="3">Uncharacterized protein ycf23</fullName>
    </recommendedName>
</protein>
<evidence type="ECO:0000313" key="5">
    <source>
        <dbReference type="EMBL" id="UEQ12140.1"/>
    </source>
</evidence>
<dbReference type="AlphaFoldDB" id="A0A8K1YUU5"/>
<evidence type="ECO:0000256" key="4">
    <source>
        <dbReference type="ARBA" id="ARBA00022640"/>
    </source>
</evidence>
<dbReference type="Pfam" id="PF04481">
    <property type="entry name" value="DUF561"/>
    <property type="match status" value="1"/>
</dbReference>
<proteinExistence type="inferred from homology"/>
<dbReference type="PANTHER" id="PTHR36895">
    <property type="match status" value="1"/>
</dbReference>
<dbReference type="InterPro" id="IPR007570">
    <property type="entry name" value="Uncharacterised_Ycf23"/>
</dbReference>
<comment type="subcellular location">
    <subcellularLocation>
        <location evidence="1">Plastid</location>
    </subcellularLocation>
</comment>
<name>A0A8K1YUU5_9FLOR</name>
<dbReference type="EMBL" id="MN905507">
    <property type="protein sequence ID" value="UEQ12140.1"/>
    <property type="molecule type" value="Genomic_DNA"/>
</dbReference>
<evidence type="ECO:0000256" key="3">
    <source>
        <dbReference type="ARBA" id="ARBA00021523"/>
    </source>
</evidence>
<dbReference type="GO" id="GO:0009536">
    <property type="term" value="C:plastid"/>
    <property type="evidence" value="ECO:0007669"/>
    <property type="project" value="UniProtKB-SubCell"/>
</dbReference>
<evidence type="ECO:0000256" key="1">
    <source>
        <dbReference type="ARBA" id="ARBA00004474"/>
    </source>
</evidence>
<dbReference type="SUPFAM" id="SSF51395">
    <property type="entry name" value="FMN-linked oxidoreductases"/>
    <property type="match status" value="1"/>
</dbReference>
<keyword evidence="5" id="KW-0150">Chloroplast</keyword>